<evidence type="ECO:0000256" key="1">
    <source>
        <dbReference type="ARBA" id="ARBA00004245"/>
    </source>
</evidence>
<accession>A0AAV5HAN6</accession>
<evidence type="ECO:0000256" key="4">
    <source>
        <dbReference type="ARBA" id="ARBA00022701"/>
    </source>
</evidence>
<comment type="subcellular location">
    <subcellularLocation>
        <location evidence="1">Cytoplasm</location>
        <location evidence="1">Cytoskeleton</location>
    </subcellularLocation>
</comment>
<feature type="region of interest" description="Disordered" evidence="6">
    <location>
        <begin position="250"/>
        <end position="402"/>
    </location>
</feature>
<feature type="compositionally biased region" description="Basic and acidic residues" evidence="6">
    <location>
        <begin position="102"/>
        <end position="113"/>
    </location>
</feature>
<feature type="compositionally biased region" description="Basic and acidic residues" evidence="6">
    <location>
        <begin position="250"/>
        <end position="278"/>
    </location>
</feature>
<comment type="similarity">
    <text evidence="2">Belongs to the TPX2 family.</text>
</comment>
<dbReference type="AlphaFoldDB" id="A0AAV5HAN6"/>
<dbReference type="GO" id="GO:0000226">
    <property type="term" value="P:microtubule cytoskeleton organization"/>
    <property type="evidence" value="ECO:0007669"/>
    <property type="project" value="InterPro"/>
</dbReference>
<dbReference type="PANTHER" id="PTHR46372:SF2">
    <property type="entry name" value="PROTEIN WVD2-LIKE 3"/>
    <property type="match status" value="1"/>
</dbReference>
<keyword evidence="5" id="KW-0206">Cytoskeleton</keyword>
<comment type="caution">
    <text evidence="8">The sequence shown here is derived from an EMBL/GenBank/DDBJ whole genome shotgun (WGS) entry which is preliminary data.</text>
</comment>
<dbReference type="Pfam" id="PF06886">
    <property type="entry name" value="TPX2"/>
    <property type="match status" value="1"/>
</dbReference>
<protein>
    <recommendedName>
        <fullName evidence="7">TPX2 C-terminal domain-containing protein</fullName>
    </recommendedName>
</protein>
<feature type="compositionally biased region" description="Polar residues" evidence="6">
    <location>
        <begin position="359"/>
        <end position="378"/>
    </location>
</feature>
<keyword evidence="4" id="KW-0493">Microtubule</keyword>
<dbReference type="EMBL" id="BPVZ01000001">
    <property type="protein sequence ID" value="GKU85823.1"/>
    <property type="molecule type" value="Genomic_DNA"/>
</dbReference>
<evidence type="ECO:0000256" key="2">
    <source>
        <dbReference type="ARBA" id="ARBA00005885"/>
    </source>
</evidence>
<feature type="compositionally biased region" description="Low complexity" evidence="6">
    <location>
        <begin position="212"/>
        <end position="222"/>
    </location>
</feature>
<dbReference type="Proteomes" id="UP001054252">
    <property type="component" value="Unassembled WGS sequence"/>
</dbReference>
<organism evidence="8 9">
    <name type="scientific">Rubroshorea leprosula</name>
    <dbReference type="NCBI Taxonomy" id="152421"/>
    <lineage>
        <taxon>Eukaryota</taxon>
        <taxon>Viridiplantae</taxon>
        <taxon>Streptophyta</taxon>
        <taxon>Embryophyta</taxon>
        <taxon>Tracheophyta</taxon>
        <taxon>Spermatophyta</taxon>
        <taxon>Magnoliopsida</taxon>
        <taxon>eudicotyledons</taxon>
        <taxon>Gunneridae</taxon>
        <taxon>Pentapetalae</taxon>
        <taxon>rosids</taxon>
        <taxon>malvids</taxon>
        <taxon>Malvales</taxon>
        <taxon>Dipterocarpaceae</taxon>
        <taxon>Rubroshorea</taxon>
    </lineage>
</organism>
<evidence type="ECO:0000313" key="8">
    <source>
        <dbReference type="EMBL" id="GKU85823.1"/>
    </source>
</evidence>
<feature type="compositionally biased region" description="Polar residues" evidence="6">
    <location>
        <begin position="170"/>
        <end position="189"/>
    </location>
</feature>
<dbReference type="InterPro" id="IPR027329">
    <property type="entry name" value="TPX2_C"/>
</dbReference>
<evidence type="ECO:0000256" key="6">
    <source>
        <dbReference type="SAM" id="MobiDB-lite"/>
    </source>
</evidence>
<evidence type="ECO:0000256" key="5">
    <source>
        <dbReference type="ARBA" id="ARBA00023212"/>
    </source>
</evidence>
<feature type="compositionally biased region" description="Basic and acidic residues" evidence="6">
    <location>
        <begin position="380"/>
        <end position="390"/>
    </location>
</feature>
<proteinExistence type="inferred from homology"/>
<evidence type="ECO:0000256" key="3">
    <source>
        <dbReference type="ARBA" id="ARBA00022490"/>
    </source>
</evidence>
<gene>
    <name evidence="8" type="ORF">SLEP1_g442</name>
</gene>
<keyword evidence="9" id="KW-1185">Reference proteome</keyword>
<sequence length="402" mass="44643">MGIEVTDVCKDKEPDCVNTYSNGVSPDHGDETFENRHGDLKSYLHVNEDAQLPNAEESAQAKDYVIMECTTQDLVEKLELSQVEKSEEEATQASSNLEIGLPDEKVKQEDPKTKKYTKSRVSMKRATKPAATNVRIKHTVPQPFALATERRASFATRPAVTEEADAGTGVNKSNANTAKNPNGPKQNQHPHLIPRKPLQPNNKKHPDDDDSCSITSSTAASAQNANPKKTAVSAPIFRCTERAEKRKEFYSKLEEKHQAKEAEKSQSEARTKEEKEAAIKQFRKSLTFKANPMPSFYHEGPPPKVELKKMPPTRARSPKLGRRKSFSDEVSTTEGDKVKGASRQVTRHSLGAVKKDIHTTNGSTNKKNQNHTQNGHTTSKFKDETKKAEEMSESIPQGKGTQ</sequence>
<dbReference type="PANTHER" id="PTHR46372">
    <property type="entry name" value="PROTEIN WVD2-LIKE 3"/>
    <property type="match status" value="1"/>
</dbReference>
<feature type="region of interest" description="Disordered" evidence="6">
    <location>
        <begin position="83"/>
        <end position="238"/>
    </location>
</feature>
<dbReference type="GO" id="GO:0005874">
    <property type="term" value="C:microtubule"/>
    <property type="evidence" value="ECO:0007669"/>
    <property type="project" value="UniProtKB-KW"/>
</dbReference>
<dbReference type="InterPro" id="IPR044806">
    <property type="entry name" value="WVD2/WDL1-4"/>
</dbReference>
<dbReference type="GO" id="GO:0008017">
    <property type="term" value="F:microtubule binding"/>
    <property type="evidence" value="ECO:0007669"/>
    <property type="project" value="InterPro"/>
</dbReference>
<keyword evidence="3" id="KW-0963">Cytoplasm</keyword>
<feature type="domain" description="TPX2 C-terminal" evidence="7">
    <location>
        <begin position="237"/>
        <end position="310"/>
    </location>
</feature>
<evidence type="ECO:0000313" key="9">
    <source>
        <dbReference type="Proteomes" id="UP001054252"/>
    </source>
</evidence>
<name>A0AAV5HAN6_9ROSI</name>
<evidence type="ECO:0000259" key="7">
    <source>
        <dbReference type="Pfam" id="PF06886"/>
    </source>
</evidence>
<reference evidence="8 9" key="1">
    <citation type="journal article" date="2021" name="Commun. Biol.">
        <title>The genome of Shorea leprosula (Dipterocarpaceae) highlights the ecological relevance of drought in aseasonal tropical rainforests.</title>
        <authorList>
            <person name="Ng K.K.S."/>
            <person name="Kobayashi M.J."/>
            <person name="Fawcett J.A."/>
            <person name="Hatakeyama M."/>
            <person name="Paape T."/>
            <person name="Ng C.H."/>
            <person name="Ang C.C."/>
            <person name="Tnah L.H."/>
            <person name="Lee C.T."/>
            <person name="Nishiyama T."/>
            <person name="Sese J."/>
            <person name="O'Brien M.J."/>
            <person name="Copetti D."/>
            <person name="Mohd Noor M.I."/>
            <person name="Ong R.C."/>
            <person name="Putra M."/>
            <person name="Sireger I.Z."/>
            <person name="Indrioko S."/>
            <person name="Kosugi Y."/>
            <person name="Izuno A."/>
            <person name="Isagi Y."/>
            <person name="Lee S.L."/>
            <person name="Shimizu K.K."/>
        </authorList>
    </citation>
    <scope>NUCLEOTIDE SEQUENCE [LARGE SCALE GENOMIC DNA]</scope>
    <source>
        <strain evidence="8">214</strain>
    </source>
</reference>
<feature type="compositionally biased region" description="Basic residues" evidence="6">
    <location>
        <begin position="114"/>
        <end position="127"/>
    </location>
</feature>